<protein>
    <recommendedName>
        <fullName evidence="4">Ig-like domain-containing protein</fullName>
    </recommendedName>
</protein>
<evidence type="ECO:0000256" key="1">
    <source>
        <dbReference type="SAM" id="SignalP"/>
    </source>
</evidence>
<accession>A0ABY2XA02</accession>
<organism evidence="2 3">
    <name type="scientific">Arenibacterium halophilum</name>
    <dbReference type="NCBI Taxonomy" id="2583821"/>
    <lineage>
        <taxon>Bacteria</taxon>
        <taxon>Pseudomonadati</taxon>
        <taxon>Pseudomonadota</taxon>
        <taxon>Alphaproteobacteria</taxon>
        <taxon>Rhodobacterales</taxon>
        <taxon>Paracoccaceae</taxon>
        <taxon>Arenibacterium</taxon>
    </lineage>
</organism>
<sequence>MKHILLLAALASVPSSASAWRAFNSHDVYPLSDGVFEVVSEVGSGAADYWCGAGDFAYRGVGAAAAQRVYIWRAIGPSVTRPGRKAVQFSLTPPPGADTDPKLTLSVRAVGDNLRAAAAQQYCFGNDPEDGFPYRP</sequence>
<dbReference type="EMBL" id="VCPC01000002">
    <property type="protein sequence ID" value="TMV13212.1"/>
    <property type="molecule type" value="Genomic_DNA"/>
</dbReference>
<keyword evidence="3" id="KW-1185">Reference proteome</keyword>
<comment type="caution">
    <text evidence="2">The sequence shown here is derived from an EMBL/GenBank/DDBJ whole genome shotgun (WGS) entry which is preliminary data.</text>
</comment>
<gene>
    <name evidence="2" type="ORF">FGK64_10640</name>
</gene>
<feature type="signal peptide" evidence="1">
    <location>
        <begin position="1"/>
        <end position="19"/>
    </location>
</feature>
<evidence type="ECO:0000313" key="3">
    <source>
        <dbReference type="Proteomes" id="UP001191082"/>
    </source>
</evidence>
<evidence type="ECO:0000313" key="2">
    <source>
        <dbReference type="EMBL" id="TMV13212.1"/>
    </source>
</evidence>
<dbReference type="RefSeq" id="WP_138863768.1">
    <property type="nucleotide sequence ID" value="NZ_VCPC01000002.1"/>
</dbReference>
<name>A0ABY2XA02_9RHOB</name>
<feature type="chain" id="PRO_5046446268" description="Ig-like domain-containing protein" evidence="1">
    <location>
        <begin position="20"/>
        <end position="136"/>
    </location>
</feature>
<evidence type="ECO:0008006" key="4">
    <source>
        <dbReference type="Google" id="ProtNLM"/>
    </source>
</evidence>
<proteinExistence type="predicted"/>
<dbReference type="Proteomes" id="UP001191082">
    <property type="component" value="Unassembled WGS sequence"/>
</dbReference>
<keyword evidence="1" id="KW-0732">Signal</keyword>
<reference evidence="2 3" key="1">
    <citation type="submission" date="2019-05" db="EMBL/GenBank/DDBJ databases">
        <title>Marivita sp. nov. isolated from sea sediment.</title>
        <authorList>
            <person name="Kim W."/>
        </authorList>
    </citation>
    <scope>NUCLEOTIDE SEQUENCE [LARGE SCALE GENOMIC DNA]</scope>
    <source>
        <strain evidence="2 3">CAU 1492</strain>
    </source>
</reference>